<evidence type="ECO:0000256" key="12">
    <source>
        <dbReference type="ARBA" id="ARBA00047283"/>
    </source>
</evidence>
<dbReference type="Pfam" id="PF01189">
    <property type="entry name" value="Methyltr_RsmB-F"/>
    <property type="match status" value="1"/>
</dbReference>
<evidence type="ECO:0000256" key="2">
    <source>
        <dbReference type="ARBA" id="ARBA00004496"/>
    </source>
</evidence>
<feature type="active site" description="Nucleophile" evidence="13">
    <location>
        <position position="377"/>
    </location>
</feature>
<dbReference type="Pfam" id="PF01029">
    <property type="entry name" value="NusB"/>
    <property type="match status" value="1"/>
</dbReference>
<dbReference type="FunFam" id="1.10.940.10:FF:000006">
    <property type="entry name" value="16S rRNA (Cytosine(967)-C(5))-methyltransferase RsmB"/>
    <property type="match status" value="1"/>
</dbReference>
<dbReference type="Gene3D" id="3.30.70.1170">
    <property type="entry name" value="Sun protein, domain 3"/>
    <property type="match status" value="1"/>
</dbReference>
<name>A0A1D4P7F2_9STAP</name>
<evidence type="ECO:0000256" key="4">
    <source>
        <dbReference type="ARBA" id="ARBA00022490"/>
    </source>
</evidence>
<accession>A0A1D4P7F2</accession>
<dbReference type="Proteomes" id="UP000095768">
    <property type="component" value="Unassembled WGS sequence"/>
</dbReference>
<evidence type="ECO:0000256" key="7">
    <source>
        <dbReference type="ARBA" id="ARBA00022679"/>
    </source>
</evidence>
<dbReference type="CDD" id="cd02440">
    <property type="entry name" value="AdoMet_MTases"/>
    <property type="match status" value="1"/>
</dbReference>
<dbReference type="SUPFAM" id="SSF53335">
    <property type="entry name" value="S-adenosyl-L-methionine-dependent methyltransferases"/>
    <property type="match status" value="1"/>
</dbReference>
<dbReference type="InterPro" id="IPR006027">
    <property type="entry name" value="NusB_RsmB_TIM44"/>
</dbReference>
<dbReference type="OrthoDB" id="9810297at2"/>
<comment type="similarity">
    <text evidence="13">Belongs to the class I-like SAM-binding methyltransferase superfamily. RsmB/NOP family.</text>
</comment>
<dbReference type="InterPro" id="IPR035926">
    <property type="entry name" value="NusB-like_sf"/>
</dbReference>
<dbReference type="GO" id="GO:0003723">
    <property type="term" value="F:RNA binding"/>
    <property type="evidence" value="ECO:0007669"/>
    <property type="project" value="UniProtKB-UniRule"/>
</dbReference>
<keyword evidence="6 13" id="KW-0489">Methyltransferase</keyword>
<dbReference type="Pfam" id="PF22458">
    <property type="entry name" value="RsmF-B_ferredox"/>
    <property type="match status" value="1"/>
</dbReference>
<dbReference type="EMBL" id="FMPG01000009">
    <property type="protein sequence ID" value="SCT18819.1"/>
    <property type="molecule type" value="Genomic_DNA"/>
</dbReference>
<evidence type="ECO:0000256" key="3">
    <source>
        <dbReference type="ARBA" id="ARBA00012140"/>
    </source>
</evidence>
<evidence type="ECO:0000256" key="11">
    <source>
        <dbReference type="ARBA" id="ARBA00031088"/>
    </source>
</evidence>
<evidence type="ECO:0000313" key="17">
    <source>
        <dbReference type="Proteomes" id="UP000095412"/>
    </source>
</evidence>
<feature type="binding site" evidence="13">
    <location>
        <position position="282"/>
    </location>
    <ligand>
        <name>S-adenosyl-L-methionine</name>
        <dbReference type="ChEBI" id="CHEBI:59789"/>
    </ligand>
</feature>
<evidence type="ECO:0000256" key="5">
    <source>
        <dbReference type="ARBA" id="ARBA00022552"/>
    </source>
</evidence>
<feature type="binding site" evidence="13">
    <location>
        <begin position="258"/>
        <end position="264"/>
    </location>
    <ligand>
        <name>S-adenosyl-L-methionine</name>
        <dbReference type="ChEBI" id="CHEBI:59789"/>
    </ligand>
</feature>
<dbReference type="RefSeq" id="WP_069995631.1">
    <property type="nucleotide sequence ID" value="NZ_FMPG01000009.1"/>
</dbReference>
<sequence length="437" mass="49994">MTNETNVRVLAFETIKDIIHDKAYSNIIINEVLSNNDLNRADKGLFTELVYGTLKRKYTLDYILKPFVQTKLKGWVRQLLWMSIYQYVYLDKIPEHAIINEAVEIAKYKGGPHNGNVVNGILRNIMRSDLPDFTEITDDKKRIAIEYSLPKWLVDHWTTHFGIETTEAIAQSFLDKVSTTVRVNATRISVDDAIRRLVDDDYIVEQDKDIEACLHISGKPIIESRMFKDGLVSIQDKSSMFVGELIGLNPGDQVLDACSAPGGKACHIAELLDGRGHVDATDIHEHKIELIDFNIKKLRLSNISAFEHDATEKYDKVYDKILVDAPCSGLGVLRHKPEIKYEQSQESIQSLVEIQLEILNNVKYNVKKGGTIVYSTCTIEQMENENVIYTFLKENKDFEFDTFEHPVTGEKVKTMQILPQDFNSDGFFITRIKRKEN</sequence>
<dbReference type="InterPro" id="IPR029063">
    <property type="entry name" value="SAM-dependent_MTases_sf"/>
</dbReference>
<keyword evidence="8 13" id="KW-0949">S-adenosyl-L-methionine</keyword>
<keyword evidence="9 13" id="KW-0694">RNA-binding</keyword>
<dbReference type="Gene3D" id="3.40.50.150">
    <property type="entry name" value="Vaccinia Virus protein VP39"/>
    <property type="match status" value="1"/>
</dbReference>
<dbReference type="FunFam" id="3.40.50.150:FF:000022">
    <property type="entry name" value="Ribosomal RNA small subunit methyltransferase B"/>
    <property type="match status" value="1"/>
</dbReference>
<organism evidence="16 18">
    <name type="scientific">Staphylococcus caeli</name>
    <dbReference type="NCBI Taxonomy" id="2201815"/>
    <lineage>
        <taxon>Bacteria</taxon>
        <taxon>Bacillati</taxon>
        <taxon>Bacillota</taxon>
        <taxon>Bacilli</taxon>
        <taxon>Bacillales</taxon>
        <taxon>Staphylococcaceae</taxon>
        <taxon>Staphylococcus</taxon>
    </lineage>
</organism>
<dbReference type="EMBL" id="FMPI01000009">
    <property type="protein sequence ID" value="SCS96992.1"/>
    <property type="molecule type" value="Genomic_DNA"/>
</dbReference>
<dbReference type="InterPro" id="IPR001678">
    <property type="entry name" value="MeTrfase_RsmB-F_NOP2_dom"/>
</dbReference>
<comment type="catalytic activity">
    <reaction evidence="12">
        <text>cytidine(967) in 16S rRNA + S-adenosyl-L-methionine = 5-methylcytidine(967) in 16S rRNA + S-adenosyl-L-homocysteine + H(+)</text>
        <dbReference type="Rhea" id="RHEA:42748"/>
        <dbReference type="Rhea" id="RHEA-COMP:10219"/>
        <dbReference type="Rhea" id="RHEA-COMP:10220"/>
        <dbReference type="ChEBI" id="CHEBI:15378"/>
        <dbReference type="ChEBI" id="CHEBI:57856"/>
        <dbReference type="ChEBI" id="CHEBI:59789"/>
        <dbReference type="ChEBI" id="CHEBI:74483"/>
        <dbReference type="ChEBI" id="CHEBI:82748"/>
        <dbReference type="EC" id="2.1.1.176"/>
    </reaction>
</comment>
<proteinExistence type="inferred from homology"/>
<dbReference type="NCBIfam" id="NF011494">
    <property type="entry name" value="PRK14902.1"/>
    <property type="match status" value="1"/>
</dbReference>
<evidence type="ECO:0000256" key="6">
    <source>
        <dbReference type="ARBA" id="ARBA00022603"/>
    </source>
</evidence>
<dbReference type="Gene3D" id="1.10.940.10">
    <property type="entry name" value="NusB-like"/>
    <property type="match status" value="1"/>
</dbReference>
<reference evidence="15 17" key="1">
    <citation type="submission" date="2016-09" db="EMBL/GenBank/DDBJ databases">
        <authorList>
            <consortium name="Pathogen Informatics"/>
            <person name="Sun Q."/>
            <person name="Inoue M."/>
        </authorList>
    </citation>
    <scope>NUCLEOTIDE SEQUENCE [LARGE SCALE GENOMIC DNA]</scope>
    <source>
        <strain evidence="15 17">82C</strain>
    </source>
</reference>
<dbReference type="GO" id="GO:0006355">
    <property type="term" value="P:regulation of DNA-templated transcription"/>
    <property type="evidence" value="ECO:0007669"/>
    <property type="project" value="InterPro"/>
</dbReference>
<evidence type="ECO:0000313" key="16">
    <source>
        <dbReference type="EMBL" id="SCT18819.1"/>
    </source>
</evidence>
<dbReference type="AlphaFoldDB" id="A0A1D4P7F2"/>
<gene>
    <name evidence="16" type="primary">rsmB</name>
    <name evidence="16" type="ORF">SAMEA2297795_01956</name>
    <name evidence="15" type="ORF">SAMEA2297796_01462</name>
</gene>
<evidence type="ECO:0000256" key="10">
    <source>
        <dbReference type="ARBA" id="ARBA00030399"/>
    </source>
</evidence>
<evidence type="ECO:0000259" key="14">
    <source>
        <dbReference type="PROSITE" id="PS51686"/>
    </source>
</evidence>
<dbReference type="Proteomes" id="UP000095412">
    <property type="component" value="Unassembled WGS sequence"/>
</dbReference>
<keyword evidence="17" id="KW-1185">Reference proteome</keyword>
<dbReference type="GO" id="GO:0008649">
    <property type="term" value="F:rRNA methyltransferase activity"/>
    <property type="evidence" value="ECO:0007669"/>
    <property type="project" value="InterPro"/>
</dbReference>
<protein>
    <recommendedName>
        <fullName evidence="3">16S rRNA (cytosine(967)-C(5))-methyltransferase</fullName>
        <ecNumber evidence="3">2.1.1.176</ecNumber>
    </recommendedName>
    <alternativeName>
        <fullName evidence="10">16S rRNA m5C967 methyltransferase</fullName>
    </alternativeName>
    <alternativeName>
        <fullName evidence="11">rRNA (cytosine-C(5)-)-methyltransferase RsmB</fullName>
    </alternativeName>
</protein>
<evidence type="ECO:0000256" key="1">
    <source>
        <dbReference type="ARBA" id="ARBA00002724"/>
    </source>
</evidence>
<dbReference type="InterPro" id="IPR054728">
    <property type="entry name" value="RsmB-like_ferredoxin"/>
</dbReference>
<comment type="subcellular location">
    <subcellularLocation>
        <location evidence="2">Cytoplasm</location>
    </subcellularLocation>
</comment>
<evidence type="ECO:0000256" key="13">
    <source>
        <dbReference type="PROSITE-ProRule" id="PRU01023"/>
    </source>
</evidence>
<evidence type="ECO:0000256" key="9">
    <source>
        <dbReference type="ARBA" id="ARBA00022884"/>
    </source>
</evidence>
<dbReference type="EC" id="2.1.1.176" evidence="3"/>
<evidence type="ECO:0000313" key="15">
    <source>
        <dbReference type="EMBL" id="SCS96992.1"/>
    </source>
</evidence>
<dbReference type="NCBIfam" id="TIGR00563">
    <property type="entry name" value="rsmB"/>
    <property type="match status" value="1"/>
</dbReference>
<keyword evidence="4" id="KW-0963">Cytoplasm</keyword>
<feature type="binding site" evidence="13">
    <location>
        <position position="324"/>
    </location>
    <ligand>
        <name>S-adenosyl-L-methionine</name>
        <dbReference type="ChEBI" id="CHEBI:59789"/>
    </ligand>
</feature>
<dbReference type="InterPro" id="IPR023267">
    <property type="entry name" value="RCMT"/>
</dbReference>
<dbReference type="SUPFAM" id="SSF48013">
    <property type="entry name" value="NusB-like"/>
    <property type="match status" value="1"/>
</dbReference>
<keyword evidence="7 13" id="KW-0808">Transferase</keyword>
<feature type="domain" description="SAM-dependent MTase RsmB/NOP-type" evidence="14">
    <location>
        <begin position="169"/>
        <end position="435"/>
    </location>
</feature>
<comment type="caution">
    <text evidence="13">Lacks conserved residue(s) required for the propagation of feature annotation.</text>
</comment>
<comment type="function">
    <text evidence="1">Specifically methylates the cytosine at position 967 (m5C967) of 16S rRNA.</text>
</comment>
<dbReference type="PROSITE" id="PS51686">
    <property type="entry name" value="SAM_MT_RSMB_NOP"/>
    <property type="match status" value="1"/>
</dbReference>
<reference evidence="16 18" key="2">
    <citation type="submission" date="2016-09" db="EMBL/GenBank/DDBJ databases">
        <authorList>
            <consortium name="Pathogen Informatics"/>
        </authorList>
    </citation>
    <scope>NUCLEOTIDE SEQUENCE [LARGE SCALE GENOMIC DNA]</scope>
    <source>
        <strain evidence="16 18">82B</strain>
    </source>
</reference>
<dbReference type="PRINTS" id="PR02008">
    <property type="entry name" value="RCMTFAMILY"/>
</dbReference>
<dbReference type="FunFam" id="3.30.70.1170:FF:000003">
    <property type="entry name" value="16S rRNA (Cytosine(967)-C(5))-methyltransferase RsmB"/>
    <property type="match status" value="1"/>
</dbReference>
<dbReference type="InterPro" id="IPR004573">
    <property type="entry name" value="rRNA_ssu_MeTfrase_B"/>
</dbReference>
<keyword evidence="5" id="KW-0698">rRNA processing</keyword>
<evidence type="ECO:0000256" key="8">
    <source>
        <dbReference type="ARBA" id="ARBA00022691"/>
    </source>
</evidence>
<dbReference type="PANTHER" id="PTHR22807:SF53">
    <property type="entry name" value="RIBOSOMAL RNA SMALL SUBUNIT METHYLTRANSFERASE B-RELATED"/>
    <property type="match status" value="1"/>
</dbReference>
<dbReference type="PANTHER" id="PTHR22807">
    <property type="entry name" value="NOP2 YEAST -RELATED NOL1/NOP2/FMU SUN DOMAIN-CONTAINING"/>
    <property type="match status" value="1"/>
</dbReference>
<dbReference type="GO" id="GO:0005737">
    <property type="term" value="C:cytoplasm"/>
    <property type="evidence" value="ECO:0007669"/>
    <property type="project" value="UniProtKB-SubCell"/>
</dbReference>
<dbReference type="InterPro" id="IPR049560">
    <property type="entry name" value="MeTrfase_RsmB-F_NOP2_cat"/>
</dbReference>
<evidence type="ECO:0000313" key="18">
    <source>
        <dbReference type="Proteomes" id="UP000095768"/>
    </source>
</evidence>